<evidence type="ECO:0000259" key="3">
    <source>
        <dbReference type="Pfam" id="PF07992"/>
    </source>
</evidence>
<dbReference type="InterPro" id="IPR051691">
    <property type="entry name" value="Metab_Enz_Cyan_OpOx_G3PDH"/>
</dbReference>
<dbReference type="PIRSF" id="PIRSF037495">
    <property type="entry name" value="Opine_OX_OoxA/HcnB"/>
    <property type="match status" value="1"/>
</dbReference>
<dbReference type="PRINTS" id="PR00469">
    <property type="entry name" value="PNDRDTASEII"/>
</dbReference>
<dbReference type="EMBL" id="JACTVA010000004">
    <property type="protein sequence ID" value="MBC9205917.1"/>
    <property type="molecule type" value="Genomic_DNA"/>
</dbReference>
<accession>A0ABR7RIC0</accession>
<dbReference type="SUPFAM" id="SSF51905">
    <property type="entry name" value="FAD/NAD(P)-binding domain"/>
    <property type="match status" value="1"/>
</dbReference>
<dbReference type="PANTHER" id="PTHR42949:SF3">
    <property type="entry name" value="ANAEROBIC GLYCEROL-3-PHOSPHATE DEHYDROGENASE SUBUNIT B"/>
    <property type="match status" value="1"/>
</dbReference>
<dbReference type="RefSeq" id="WP_187783100.1">
    <property type="nucleotide sequence ID" value="NZ_JACTVA010000004.1"/>
</dbReference>
<comment type="caution">
    <text evidence="4">The sequence shown here is derived from an EMBL/GenBank/DDBJ whole genome shotgun (WGS) entry which is preliminary data.</text>
</comment>
<sequence>MTDLAIIGAGPAGLAAAIEAASLGLSVTVIDEQPAPGGQIFRNVERASSDPALAGEYGSDGAALVRRFRAAIQAGGIDYRASTTLWHLDTVGGVLSLRGESGTGSLVAQRVLLATGAQERPVPIPGWTLPNVLTAGAAQILLKQAGAVPRGRTVLAGQGPLLWLLADQLAKAGATPALLLETTPRGALRQALPAGLAGAGFWRGRAMLAKGATLMAASRRAGMRVISHVTGLRAEGEGRLQRITWDGGGSTEADTLLLHEGVIPSTHVSRALGLPHQWDETQLCWRPEVDAWGATPNPLLAVAGDGAGIGGWQAATATGALAALDAACRLGRLPEHARDSRAVPHRHLLRRMLALRPFLDRLYAPAPGVLAPADDDTIVCRCEEVTAGQVRAAAALGATGPNQAKAYLRTGMGPCQGRMCGTTVAAVIAQARGIPIAEAGALRPRAPFKPITVGELADLPAG</sequence>
<dbReference type="InterPro" id="IPR041854">
    <property type="entry name" value="BFD-like_2Fe2S-bd_dom_sf"/>
</dbReference>
<feature type="domain" description="FAD/NAD(P)-binding" evidence="3">
    <location>
        <begin position="3"/>
        <end position="185"/>
    </location>
</feature>
<dbReference type="InterPro" id="IPR017224">
    <property type="entry name" value="Opine_Oxase_asu/HCN_bsu"/>
</dbReference>
<evidence type="ECO:0000259" key="2">
    <source>
        <dbReference type="Pfam" id="PF04324"/>
    </source>
</evidence>
<dbReference type="Gene3D" id="3.50.50.60">
    <property type="entry name" value="FAD/NAD(P)-binding domain"/>
    <property type="match status" value="2"/>
</dbReference>
<name>A0ABR7RIC0_9PROT</name>
<dbReference type="Proteomes" id="UP000626026">
    <property type="component" value="Unassembled WGS sequence"/>
</dbReference>
<dbReference type="PRINTS" id="PR00368">
    <property type="entry name" value="FADPNR"/>
</dbReference>
<feature type="domain" description="BFD-like [2Fe-2S]-binding" evidence="2">
    <location>
        <begin position="378"/>
        <end position="429"/>
    </location>
</feature>
<keyword evidence="5" id="KW-1185">Reference proteome</keyword>
<dbReference type="PANTHER" id="PTHR42949">
    <property type="entry name" value="ANAEROBIC GLYCEROL-3-PHOSPHATE DEHYDROGENASE SUBUNIT B"/>
    <property type="match status" value="1"/>
</dbReference>
<dbReference type="Pfam" id="PF07992">
    <property type="entry name" value="Pyr_redox_2"/>
    <property type="match status" value="1"/>
</dbReference>
<protein>
    <submittedName>
        <fullName evidence="4">FAD-dependent oxidoreductase</fullName>
    </submittedName>
</protein>
<reference evidence="4 5" key="1">
    <citation type="journal article" date="2013" name="Int. J. Syst. Evol. Microbiol.">
        <title>Roseomonas aerophila sp. nov., isolated from air.</title>
        <authorList>
            <person name="Kim S.J."/>
            <person name="Weon H.Y."/>
            <person name="Ahn J.H."/>
            <person name="Hong S.B."/>
            <person name="Seok S.J."/>
            <person name="Whang K.S."/>
            <person name="Kwon S.W."/>
        </authorList>
    </citation>
    <scope>NUCLEOTIDE SEQUENCE [LARGE SCALE GENOMIC DNA]</scope>
    <source>
        <strain evidence="4 5">NBRC 108923</strain>
    </source>
</reference>
<dbReference type="InterPro" id="IPR023753">
    <property type="entry name" value="FAD/NAD-binding_dom"/>
</dbReference>
<dbReference type="Gene3D" id="1.10.10.1100">
    <property type="entry name" value="BFD-like [2Fe-2S]-binding domain"/>
    <property type="match status" value="1"/>
</dbReference>
<gene>
    <name evidence="4" type="ORF">IBL26_03640</name>
</gene>
<keyword evidence="1" id="KW-0560">Oxidoreductase</keyword>
<evidence type="ECO:0000313" key="4">
    <source>
        <dbReference type="EMBL" id="MBC9205917.1"/>
    </source>
</evidence>
<dbReference type="CDD" id="cd19946">
    <property type="entry name" value="GlpA-like_Fer2_BFD-like"/>
    <property type="match status" value="1"/>
</dbReference>
<organism evidence="4 5">
    <name type="scientific">Teichococcus aerophilus</name>
    <dbReference type="NCBI Taxonomy" id="1224513"/>
    <lineage>
        <taxon>Bacteria</taxon>
        <taxon>Pseudomonadati</taxon>
        <taxon>Pseudomonadota</taxon>
        <taxon>Alphaproteobacteria</taxon>
        <taxon>Acetobacterales</taxon>
        <taxon>Roseomonadaceae</taxon>
        <taxon>Roseomonas</taxon>
    </lineage>
</organism>
<proteinExistence type="predicted"/>
<dbReference type="InterPro" id="IPR036188">
    <property type="entry name" value="FAD/NAD-bd_sf"/>
</dbReference>
<evidence type="ECO:0000256" key="1">
    <source>
        <dbReference type="ARBA" id="ARBA00023002"/>
    </source>
</evidence>
<dbReference type="Pfam" id="PF04324">
    <property type="entry name" value="Fer2_BFD"/>
    <property type="match status" value="1"/>
</dbReference>
<evidence type="ECO:0000313" key="5">
    <source>
        <dbReference type="Proteomes" id="UP000626026"/>
    </source>
</evidence>
<dbReference type="InterPro" id="IPR007419">
    <property type="entry name" value="BFD-like_2Fe2S-bd_dom"/>
</dbReference>